<comment type="subcellular location">
    <subcellularLocation>
        <location evidence="2">Membrane</location>
        <topology evidence="2">Single-pass membrane protein</topology>
    </subcellularLocation>
</comment>
<keyword evidence="12" id="KW-0472">Membrane</keyword>
<evidence type="ECO:0000256" key="4">
    <source>
        <dbReference type="ARBA" id="ARBA00012483"/>
    </source>
</evidence>
<comment type="caution">
    <text evidence="17">The sequence shown here is derived from an EMBL/GenBank/DDBJ whole genome shotgun (WGS) entry which is preliminary data.</text>
</comment>
<dbReference type="SMART" id="SM00184">
    <property type="entry name" value="RING"/>
    <property type="match status" value="1"/>
</dbReference>
<feature type="compositionally biased region" description="Basic and acidic residues" evidence="15">
    <location>
        <begin position="170"/>
        <end position="181"/>
    </location>
</feature>
<evidence type="ECO:0000256" key="8">
    <source>
        <dbReference type="ARBA" id="ARBA00022771"/>
    </source>
</evidence>
<evidence type="ECO:0000256" key="6">
    <source>
        <dbReference type="ARBA" id="ARBA00022692"/>
    </source>
</evidence>
<gene>
    <name evidence="17" type="ORF">F8388_008490</name>
</gene>
<keyword evidence="9" id="KW-0833">Ubl conjugation pathway</keyword>
<evidence type="ECO:0000256" key="10">
    <source>
        <dbReference type="ARBA" id="ARBA00022833"/>
    </source>
</evidence>
<dbReference type="Proteomes" id="UP000525078">
    <property type="component" value="Unassembled WGS sequence"/>
</dbReference>
<feature type="domain" description="RING-type" evidence="16">
    <location>
        <begin position="66"/>
        <end position="108"/>
    </location>
</feature>
<protein>
    <recommendedName>
        <fullName evidence="4">RING-type E3 ubiquitin transferase</fullName>
        <ecNumber evidence="4">2.3.2.27</ecNumber>
    </recommendedName>
</protein>
<keyword evidence="10" id="KW-0862">Zinc</keyword>
<dbReference type="SUPFAM" id="SSF57850">
    <property type="entry name" value="RING/U-box"/>
    <property type="match status" value="1"/>
</dbReference>
<evidence type="ECO:0000256" key="7">
    <source>
        <dbReference type="ARBA" id="ARBA00022723"/>
    </source>
</evidence>
<dbReference type="PROSITE" id="PS50089">
    <property type="entry name" value="ZF_RING_2"/>
    <property type="match status" value="1"/>
</dbReference>
<dbReference type="InterPro" id="IPR013083">
    <property type="entry name" value="Znf_RING/FYVE/PHD"/>
</dbReference>
<dbReference type="EMBL" id="JAATIP010000229">
    <property type="protein sequence ID" value="KAF4357982.1"/>
    <property type="molecule type" value="Genomic_DNA"/>
</dbReference>
<dbReference type="Gene3D" id="3.30.40.10">
    <property type="entry name" value="Zinc/RING finger domain, C3HC4 (zinc finger)"/>
    <property type="match status" value="1"/>
</dbReference>
<keyword evidence="7" id="KW-0479">Metal-binding</keyword>
<evidence type="ECO:0000256" key="12">
    <source>
        <dbReference type="ARBA" id="ARBA00023136"/>
    </source>
</evidence>
<feature type="compositionally biased region" description="Low complexity" evidence="15">
    <location>
        <begin position="154"/>
        <end position="169"/>
    </location>
</feature>
<dbReference type="CDD" id="cd16461">
    <property type="entry name" value="RING-H2_EL5-like"/>
    <property type="match status" value="1"/>
</dbReference>
<dbReference type="InterPro" id="IPR053238">
    <property type="entry name" value="RING-H2_zinc_finger"/>
</dbReference>
<dbReference type="EC" id="2.3.2.27" evidence="4"/>
<organism evidence="17 18">
    <name type="scientific">Cannabis sativa</name>
    <name type="common">Hemp</name>
    <name type="synonym">Marijuana</name>
    <dbReference type="NCBI Taxonomy" id="3483"/>
    <lineage>
        <taxon>Eukaryota</taxon>
        <taxon>Viridiplantae</taxon>
        <taxon>Streptophyta</taxon>
        <taxon>Embryophyta</taxon>
        <taxon>Tracheophyta</taxon>
        <taxon>Spermatophyta</taxon>
        <taxon>Magnoliopsida</taxon>
        <taxon>eudicotyledons</taxon>
        <taxon>Gunneridae</taxon>
        <taxon>Pentapetalae</taxon>
        <taxon>rosids</taxon>
        <taxon>fabids</taxon>
        <taxon>Rosales</taxon>
        <taxon>Cannabaceae</taxon>
        <taxon>Cannabis</taxon>
    </lineage>
</organism>
<evidence type="ECO:0000256" key="3">
    <source>
        <dbReference type="ARBA" id="ARBA00004906"/>
    </source>
</evidence>
<dbReference type="PANTHER" id="PTHR14155">
    <property type="entry name" value="RING FINGER DOMAIN-CONTAINING"/>
    <property type="match status" value="1"/>
</dbReference>
<evidence type="ECO:0000256" key="9">
    <source>
        <dbReference type="ARBA" id="ARBA00022786"/>
    </source>
</evidence>
<keyword evidence="5" id="KW-0808">Transferase</keyword>
<evidence type="ECO:0000256" key="1">
    <source>
        <dbReference type="ARBA" id="ARBA00000900"/>
    </source>
</evidence>
<evidence type="ECO:0000256" key="5">
    <source>
        <dbReference type="ARBA" id="ARBA00022679"/>
    </source>
</evidence>
<dbReference type="GO" id="GO:0008270">
    <property type="term" value="F:zinc ion binding"/>
    <property type="evidence" value="ECO:0007669"/>
    <property type="project" value="UniProtKB-KW"/>
</dbReference>
<comment type="similarity">
    <text evidence="13">Belongs to the RING-type zinc finger family. ATL subfamily.</text>
</comment>
<keyword evidence="6" id="KW-0812">Transmembrane</keyword>
<keyword evidence="8 14" id="KW-0863">Zinc-finger</keyword>
<reference evidence="17 18" key="1">
    <citation type="journal article" date="2020" name="bioRxiv">
        <title>Sequence and annotation of 42 cannabis genomes reveals extensive copy number variation in cannabinoid synthesis and pathogen resistance genes.</title>
        <authorList>
            <person name="Mckernan K.J."/>
            <person name="Helbert Y."/>
            <person name="Kane L.T."/>
            <person name="Ebling H."/>
            <person name="Zhang L."/>
            <person name="Liu B."/>
            <person name="Eaton Z."/>
            <person name="Mclaughlin S."/>
            <person name="Kingan S."/>
            <person name="Baybayan P."/>
            <person name="Concepcion G."/>
            <person name="Jordan M."/>
            <person name="Riva A."/>
            <person name="Barbazuk W."/>
            <person name="Harkins T."/>
        </authorList>
    </citation>
    <scope>NUCLEOTIDE SEQUENCE [LARGE SCALE GENOMIC DNA]</scope>
    <source>
        <strain evidence="18">cv. Jamaican Lion 4</strain>
        <tissue evidence="17">Leaf</tissue>
    </source>
</reference>
<evidence type="ECO:0000256" key="11">
    <source>
        <dbReference type="ARBA" id="ARBA00022989"/>
    </source>
</evidence>
<evidence type="ECO:0000256" key="13">
    <source>
        <dbReference type="ARBA" id="ARBA00024209"/>
    </source>
</evidence>
<evidence type="ECO:0000313" key="18">
    <source>
        <dbReference type="Proteomes" id="UP000525078"/>
    </source>
</evidence>
<evidence type="ECO:0000256" key="14">
    <source>
        <dbReference type="PROSITE-ProRule" id="PRU00175"/>
    </source>
</evidence>
<dbReference type="FunFam" id="3.30.40.10:FF:000187">
    <property type="entry name" value="E3 ubiquitin-protein ligase ATL6"/>
    <property type="match status" value="1"/>
</dbReference>
<dbReference type="InterPro" id="IPR001841">
    <property type="entry name" value="Znf_RING"/>
</dbReference>
<keyword evidence="11" id="KW-1133">Transmembrane helix</keyword>
<comment type="catalytic activity">
    <reaction evidence="1">
        <text>S-ubiquitinyl-[E2 ubiquitin-conjugating enzyme]-L-cysteine + [acceptor protein]-L-lysine = [E2 ubiquitin-conjugating enzyme]-L-cysteine + N(6)-ubiquitinyl-[acceptor protein]-L-lysine.</text>
        <dbReference type="EC" id="2.3.2.27"/>
    </reaction>
</comment>
<evidence type="ECO:0000313" key="17">
    <source>
        <dbReference type="EMBL" id="KAF4357982.1"/>
    </source>
</evidence>
<evidence type="ECO:0000259" key="16">
    <source>
        <dbReference type="PROSITE" id="PS50089"/>
    </source>
</evidence>
<dbReference type="Pfam" id="PF13639">
    <property type="entry name" value="zf-RING_2"/>
    <property type="match status" value="1"/>
</dbReference>
<evidence type="ECO:0000256" key="2">
    <source>
        <dbReference type="ARBA" id="ARBA00004167"/>
    </source>
</evidence>
<comment type="pathway">
    <text evidence="3">Protein modification; protein ubiquitination.</text>
</comment>
<dbReference type="GO" id="GO:0061630">
    <property type="term" value="F:ubiquitin protein ligase activity"/>
    <property type="evidence" value="ECO:0007669"/>
    <property type="project" value="UniProtKB-EC"/>
</dbReference>
<name>A0A7J6EHW1_CANSA</name>
<proteinExistence type="inferred from homology"/>
<dbReference type="GO" id="GO:0016020">
    <property type="term" value="C:membrane"/>
    <property type="evidence" value="ECO:0007669"/>
    <property type="project" value="UniProtKB-SubCell"/>
</dbReference>
<dbReference type="AlphaFoldDB" id="A0A7J6EHW1"/>
<feature type="region of interest" description="Disordered" evidence="15">
    <location>
        <begin position="154"/>
        <end position="182"/>
    </location>
</feature>
<sequence>MDIIFNTWHFRRTRSGNLSGTTGANSSDTIAAHNGLDLAIIKTFPTFTYSTVKDVQEEDDRYGLECAICLVEFENDSLLRLLTVCYHVFHQECVDLWLESHKTCPVCRRELDSASLAVKPTEQSPDPIPPPPLPILSRVHENQDRGSVRIDIGIINNPQQGDNNNNVNNNDRDHDHRKGGGDDNVVIGRFSRSHSTGHSIVRGNNYRILSEEEENRYTLRLPEHLKMKLLRGGGHYWTGSCDGGDFHSSRSSNGGFGEV</sequence>
<evidence type="ECO:0000256" key="15">
    <source>
        <dbReference type="SAM" id="MobiDB-lite"/>
    </source>
</evidence>
<dbReference type="PANTHER" id="PTHR14155:SF521">
    <property type="entry name" value="RING-H2 FINGER PROTEIN ATL30"/>
    <property type="match status" value="1"/>
</dbReference>
<accession>A0A7J6EHW1</accession>